<keyword evidence="2" id="KW-0479">Metal-binding</keyword>
<evidence type="ECO:0000256" key="4">
    <source>
        <dbReference type="ARBA" id="ARBA00022833"/>
    </source>
</evidence>
<organism evidence="9 10">
    <name type="scientific">Eiseniibacteriota bacterium</name>
    <dbReference type="NCBI Taxonomy" id="2212470"/>
    <lineage>
        <taxon>Bacteria</taxon>
        <taxon>Candidatus Eiseniibacteriota</taxon>
    </lineage>
</organism>
<dbReference type="Gene3D" id="3.10.170.10">
    <property type="match status" value="1"/>
</dbReference>
<dbReference type="InterPro" id="IPR011096">
    <property type="entry name" value="FTP_domain"/>
</dbReference>
<feature type="signal peptide" evidence="6">
    <location>
        <begin position="1"/>
        <end position="27"/>
    </location>
</feature>
<dbReference type="GO" id="GO:0046872">
    <property type="term" value="F:metal ion binding"/>
    <property type="evidence" value="ECO:0007669"/>
    <property type="project" value="UniProtKB-KW"/>
</dbReference>
<evidence type="ECO:0000256" key="6">
    <source>
        <dbReference type="SAM" id="SignalP"/>
    </source>
</evidence>
<evidence type="ECO:0000256" key="5">
    <source>
        <dbReference type="ARBA" id="ARBA00023049"/>
    </source>
</evidence>
<evidence type="ECO:0000259" key="8">
    <source>
        <dbReference type="Pfam" id="PF13860"/>
    </source>
</evidence>
<keyword evidence="3" id="KW-0378">Hydrolase</keyword>
<feature type="chain" id="PRO_5036906126" description="T9SS type A sorting domain-containing protein" evidence="6">
    <location>
        <begin position="28"/>
        <end position="979"/>
    </location>
</feature>
<evidence type="ECO:0000256" key="3">
    <source>
        <dbReference type="ARBA" id="ARBA00022801"/>
    </source>
</evidence>
<feature type="domain" description="FlgD/Vpr Ig-like" evidence="8">
    <location>
        <begin position="901"/>
        <end position="966"/>
    </location>
</feature>
<dbReference type="AlphaFoldDB" id="A0A938BKW0"/>
<evidence type="ECO:0008006" key="11">
    <source>
        <dbReference type="Google" id="ProtNLM"/>
    </source>
</evidence>
<dbReference type="SUPFAM" id="SSF55486">
    <property type="entry name" value="Metalloproteases ('zincins'), catalytic domain"/>
    <property type="match status" value="1"/>
</dbReference>
<evidence type="ECO:0000313" key="9">
    <source>
        <dbReference type="EMBL" id="MBM3316424.1"/>
    </source>
</evidence>
<evidence type="ECO:0000256" key="1">
    <source>
        <dbReference type="ARBA" id="ARBA00022670"/>
    </source>
</evidence>
<gene>
    <name evidence="9" type="ORF">FJY75_01090</name>
</gene>
<reference evidence="9" key="1">
    <citation type="submission" date="2019-03" db="EMBL/GenBank/DDBJ databases">
        <title>Lake Tanganyika Metagenome-Assembled Genomes (MAGs).</title>
        <authorList>
            <person name="Tran P."/>
        </authorList>
    </citation>
    <scope>NUCLEOTIDE SEQUENCE</scope>
    <source>
        <strain evidence="9">M_DeepCast_400m_m2_100</strain>
    </source>
</reference>
<feature type="domain" description="FTP" evidence="7">
    <location>
        <begin position="136"/>
        <end position="174"/>
    </location>
</feature>
<dbReference type="InterPro" id="IPR025965">
    <property type="entry name" value="FlgD/Vpr_Ig-like"/>
</dbReference>
<dbReference type="GO" id="GO:0006508">
    <property type="term" value="P:proteolysis"/>
    <property type="evidence" value="ECO:0007669"/>
    <property type="project" value="UniProtKB-KW"/>
</dbReference>
<dbReference type="Pfam" id="PF13860">
    <property type="entry name" value="FlgD_ig"/>
    <property type="match status" value="1"/>
</dbReference>
<keyword evidence="6" id="KW-0732">Signal</keyword>
<dbReference type="InterPro" id="IPR050728">
    <property type="entry name" value="Zinc_Metalloprotease_M4"/>
</dbReference>
<keyword evidence="4" id="KW-0862">Zinc</keyword>
<evidence type="ECO:0000259" key="7">
    <source>
        <dbReference type="Pfam" id="PF07504"/>
    </source>
</evidence>
<name>A0A938BKW0_UNCEI</name>
<dbReference type="PANTHER" id="PTHR33794:SF1">
    <property type="entry name" value="BACILLOLYSIN"/>
    <property type="match status" value="1"/>
</dbReference>
<keyword evidence="5" id="KW-0482">Metalloprotease</keyword>
<accession>A0A938BKW0</accession>
<comment type="caution">
    <text evidence="9">The sequence shown here is derived from an EMBL/GenBank/DDBJ whole genome shotgun (WGS) entry which is preliminary data.</text>
</comment>
<evidence type="ECO:0000256" key="2">
    <source>
        <dbReference type="ARBA" id="ARBA00022723"/>
    </source>
</evidence>
<dbReference type="Gene3D" id="2.60.40.4070">
    <property type="match status" value="1"/>
</dbReference>
<dbReference type="EMBL" id="VGIY01000012">
    <property type="protein sequence ID" value="MBM3316424.1"/>
    <property type="molecule type" value="Genomic_DNA"/>
</dbReference>
<proteinExistence type="predicted"/>
<keyword evidence="1" id="KW-0645">Protease</keyword>
<dbReference type="GO" id="GO:0008237">
    <property type="term" value="F:metallopeptidase activity"/>
    <property type="evidence" value="ECO:0007669"/>
    <property type="project" value="UniProtKB-KW"/>
</dbReference>
<protein>
    <recommendedName>
        <fullName evidence="11">T9SS type A sorting domain-containing protein</fullName>
    </recommendedName>
</protein>
<sequence>MKRLAFTPSRGLLGFALAMLLVLAQHAAAFQPAEQNDWYEKPLRQFDLVNFRSPEVETARSLSAEAAAARFGGDWVVQSWNPQTRTPGFLYGSGADLSAAAAREGLEETARQVVAAHPEIFRAEVADLRLASTASGRGKRTVHFQQTHEGLDVWGGRVWLTFTEAGRLFAMGSEYYGDIGVDARPALSSHEAEAIARRDLPYDPLTDEVEEGTTLLVLPEPLTESTVAHRLVWRVRVRTENPIGIWVTHVDAHNGEIVWRYNDVHFLDLTGSVATHVQPDTWCNDQVELPSPYMRVNPAGLPIVYTDSQGNFTVPNAGGNPVSVTVDFYGPYARVINQGGPSTTLTQSVTPGTPASFIFNDRNAQNDERDVFEAVQEIHDFFQTFAPSFSLPNQRMTCNVSLNNTCNAFWNGTINFFRAGDGCANTGEIQGVVHHEYGHGVQAAILGWQGDQGLGEGNSDILANLLTQEAIIGRGFYVSSCRLGLRTSLNLLRYPEHVIDQPIHSAGRVIAGFHWDLMVLLQDIYGQEEGTLMAAELWHYGRVLQHPTTQPAQVLATFIADDDDGNLYNGTPHFELICEAATNHGFSCPTISQGVFITHTPPWSFTEPQDVQILATITSTAGPLDANALRLLYTVDGGAQQELPLAPTGNPDEYGATIAGLELPSAVEYYIRAEDLQGNARNEPALAPAVRHSFDYGLVYDPFEVESGWTVDPEGTDTATSGHWVRAEPVGTVAQPGSDHTPAPGTMCWVTGNAAPEEPAGANDVDGGVTSLYSPIYNLTGAPVAAVRYWRWYSNNRGYDPHEQIWVVQVRNNGGGWVDVERTESDQNRWVAREADLLALFGGDLGQVQFRFLASDEGASLVEAAVDDFVIRAIVDASAVPAAGEAAPRFAFFGSRANPLTGPTEIAFQVPARVAVRLSLFDVGGRLVRTIADREFDAGVHTLAWDGRNGTGQAAASGIYYCRLQAPGFDATQKLVLQR</sequence>
<evidence type="ECO:0000313" key="10">
    <source>
        <dbReference type="Proteomes" id="UP000748308"/>
    </source>
</evidence>
<dbReference type="Pfam" id="PF07504">
    <property type="entry name" value="FTP"/>
    <property type="match status" value="1"/>
</dbReference>
<dbReference type="Proteomes" id="UP000748308">
    <property type="component" value="Unassembled WGS sequence"/>
</dbReference>
<dbReference type="PANTHER" id="PTHR33794">
    <property type="entry name" value="BACILLOLYSIN"/>
    <property type="match status" value="1"/>
</dbReference>